<dbReference type="OrthoDB" id="10367845at2759"/>
<accession>A0A1C3KXU4</accession>
<evidence type="ECO:0000256" key="1">
    <source>
        <dbReference type="SAM" id="Phobius"/>
    </source>
</evidence>
<dbReference type="Proteomes" id="UP000243200">
    <property type="component" value="Chromosome 13"/>
</dbReference>
<dbReference type="EMBL" id="LT594517">
    <property type="protein sequence ID" value="SBT79061.1"/>
    <property type="molecule type" value="Genomic_DNA"/>
</dbReference>
<proteinExistence type="predicted"/>
<evidence type="ECO:0000313" key="3">
    <source>
        <dbReference type="Proteomes" id="UP000243200"/>
    </source>
</evidence>
<dbReference type="VEuPathDB" id="PlasmoDB:PocGH01_00207000"/>
<gene>
    <name evidence="2" type="primary">PowCR01_130056100</name>
    <name evidence="2" type="ORF">POWCR01_130056100</name>
</gene>
<dbReference type="AlphaFoldDB" id="A0A1C3KXU4"/>
<sequence>MIESTENSFLTYDNIIDSFRIEEDTTFKEHCRANSPEYVSGFNGNFVEIYELVIEFIHVQLEGNICGNYTKDIKHDIFGNVENLYTLYKYFYEFKNTYKLTDKECNKAEKCVHLYNDCIKDCPYEKDSDYCDGLESFREHYNEYMKAVVCPPNIIKILVSYKSLDISTIILISVIFILFTSVKSSLCTPLRSKNKYSKSINEEKNELIHLSQTTKKNSKRKKYNVAYHSEEYT</sequence>
<reference evidence="2 3" key="1">
    <citation type="submission" date="2016-06" db="EMBL/GenBank/DDBJ databases">
        <authorList>
            <consortium name="Pathogen Informatics"/>
        </authorList>
    </citation>
    <scope>NUCLEOTIDE SEQUENCE [LARGE SCALE GENOMIC DNA]</scope>
    <source>
        <strain evidence="2">PowCR01</strain>
    </source>
</reference>
<protein>
    <submittedName>
        <fullName evidence="2">PIR protein</fullName>
    </submittedName>
</protein>
<keyword evidence="1" id="KW-0812">Transmembrane</keyword>
<name>A0A1C3KXU4_PLAOA</name>
<feature type="transmembrane region" description="Helical" evidence="1">
    <location>
        <begin position="166"/>
        <end position="186"/>
    </location>
</feature>
<dbReference type="VEuPathDB" id="PlasmoDB:POWCR01_130056100"/>
<keyword evidence="1" id="KW-1133">Transmembrane helix</keyword>
<keyword evidence="1" id="KW-0472">Membrane</keyword>
<evidence type="ECO:0000313" key="2">
    <source>
        <dbReference type="EMBL" id="SBT79061.1"/>
    </source>
</evidence>
<organism evidence="2 3">
    <name type="scientific">Plasmodium ovale</name>
    <name type="common">malaria parasite P. ovale</name>
    <dbReference type="NCBI Taxonomy" id="36330"/>
    <lineage>
        <taxon>Eukaryota</taxon>
        <taxon>Sar</taxon>
        <taxon>Alveolata</taxon>
        <taxon>Apicomplexa</taxon>
        <taxon>Aconoidasida</taxon>
        <taxon>Haemosporida</taxon>
        <taxon>Plasmodiidae</taxon>
        <taxon>Plasmodium</taxon>
        <taxon>Plasmodium (Plasmodium)</taxon>
    </lineage>
</organism>